<dbReference type="SUPFAM" id="SSF53383">
    <property type="entry name" value="PLP-dependent transferases"/>
    <property type="match status" value="1"/>
</dbReference>
<name>U1FMB8_TRESO</name>
<keyword evidence="4" id="KW-1185">Reference proteome</keyword>
<reference evidence="3 4" key="1">
    <citation type="submission" date="2013-08" db="EMBL/GenBank/DDBJ databases">
        <authorList>
            <person name="Durkin A.S."/>
            <person name="Haft D.R."/>
            <person name="McCorrison J."/>
            <person name="Torralba M."/>
            <person name="Gillis M."/>
            <person name="Haft D.H."/>
            <person name="Methe B."/>
            <person name="Sutton G."/>
            <person name="Nelson K.E."/>
        </authorList>
    </citation>
    <scope>NUCLEOTIDE SEQUENCE [LARGE SCALE GENOMIC DNA]</scope>
    <source>
        <strain evidence="2 4">ATCC 35536</strain>
        <strain evidence="1 3">VPI DR56BR1116</strain>
    </source>
</reference>
<dbReference type="RefSeq" id="WP_021330452.1">
    <property type="nucleotide sequence ID" value="NZ_AUZJ01000039.1"/>
</dbReference>
<proteinExistence type="predicted"/>
<evidence type="ECO:0000313" key="4">
    <source>
        <dbReference type="Proteomes" id="UP000016646"/>
    </source>
</evidence>
<dbReference type="EMBL" id="AUZJ01000039">
    <property type="protein sequence ID" value="ERF60581.1"/>
    <property type="molecule type" value="Genomic_DNA"/>
</dbReference>
<dbReference type="Proteomes" id="UP000016646">
    <property type="component" value="Unassembled WGS sequence"/>
</dbReference>
<organism evidence="1 3">
    <name type="scientific">Treponema socranskii subsp. socranskii VPI DR56BR1116 = ATCC 35536</name>
    <dbReference type="NCBI Taxonomy" id="1125725"/>
    <lineage>
        <taxon>Bacteria</taxon>
        <taxon>Pseudomonadati</taxon>
        <taxon>Spirochaetota</taxon>
        <taxon>Spirochaetia</taxon>
        <taxon>Spirochaetales</taxon>
        <taxon>Treponemataceae</taxon>
        <taxon>Treponema</taxon>
    </lineage>
</organism>
<gene>
    <name evidence="2" type="ORF">HMPREF0860_2541</name>
    <name evidence="1" type="ORF">HMPREF1325_0989</name>
</gene>
<dbReference type="STRING" id="1125725.HMPREF1325_0989"/>
<dbReference type="Proteomes" id="UP000016412">
    <property type="component" value="Unassembled WGS sequence"/>
</dbReference>
<comment type="caution">
    <text evidence="1">The sequence shown here is derived from an EMBL/GenBank/DDBJ whole genome shotgun (WGS) entry which is preliminary data.</text>
</comment>
<dbReference type="EMBL" id="AVQI01000018">
    <property type="protein sequence ID" value="ERK04624.1"/>
    <property type="molecule type" value="Genomic_DNA"/>
</dbReference>
<protein>
    <submittedName>
        <fullName evidence="1">Uncharacterized protein</fullName>
    </submittedName>
</protein>
<evidence type="ECO:0000313" key="1">
    <source>
        <dbReference type="EMBL" id="ERF60581.1"/>
    </source>
</evidence>
<evidence type="ECO:0000313" key="3">
    <source>
        <dbReference type="Proteomes" id="UP000016412"/>
    </source>
</evidence>
<accession>U1FMB8</accession>
<dbReference type="OrthoDB" id="356614at2"/>
<dbReference type="eggNOG" id="COG0001">
    <property type="taxonomic scope" value="Bacteria"/>
</dbReference>
<evidence type="ECO:0000313" key="2">
    <source>
        <dbReference type="EMBL" id="ERK04624.1"/>
    </source>
</evidence>
<dbReference type="AlphaFoldDB" id="U1FMB8"/>
<dbReference type="InterPro" id="IPR015424">
    <property type="entry name" value="PyrdxlP-dep_Trfase"/>
</dbReference>
<sequence>MASIDFLASEITKRCGTVQRARGCFLYTRKGVRLTDLYREGGRAILGWKGGAALKVFKNTLDRGLVGSFDTDYEGRIARAVSSLIGDERVAYVYTDRASALKTALAFSESSTAFWKPWNPNVSDYRKIDCVIVTPPFPWASALYFVAVRPSVRRERIDAGLVPAACERIPAALAAAAVRVIYDCIASVNRFEEKDWFIYDTVLTKYWTREGPYLYPKIAEARYADFLLHCLDCEVVVSCDYNVPSIVPFGADRGVFTKLKNTPFE</sequence>
<dbReference type="PATRIC" id="fig|1125725.3.peg.1420"/>